<dbReference type="EMBL" id="CM047740">
    <property type="protein sequence ID" value="KAJ0039579.1"/>
    <property type="molecule type" value="Genomic_DNA"/>
</dbReference>
<dbReference type="Proteomes" id="UP001163603">
    <property type="component" value="Chromosome 5"/>
</dbReference>
<protein>
    <submittedName>
        <fullName evidence="1">Uncharacterized protein</fullName>
    </submittedName>
</protein>
<accession>A0ACC0YPT2</accession>
<evidence type="ECO:0000313" key="1">
    <source>
        <dbReference type="EMBL" id="KAJ0039579.1"/>
    </source>
</evidence>
<gene>
    <name evidence="1" type="ORF">Pint_26843</name>
</gene>
<organism evidence="1 2">
    <name type="scientific">Pistacia integerrima</name>
    <dbReference type="NCBI Taxonomy" id="434235"/>
    <lineage>
        <taxon>Eukaryota</taxon>
        <taxon>Viridiplantae</taxon>
        <taxon>Streptophyta</taxon>
        <taxon>Embryophyta</taxon>
        <taxon>Tracheophyta</taxon>
        <taxon>Spermatophyta</taxon>
        <taxon>Magnoliopsida</taxon>
        <taxon>eudicotyledons</taxon>
        <taxon>Gunneridae</taxon>
        <taxon>Pentapetalae</taxon>
        <taxon>rosids</taxon>
        <taxon>malvids</taxon>
        <taxon>Sapindales</taxon>
        <taxon>Anacardiaceae</taxon>
        <taxon>Pistacia</taxon>
    </lineage>
</organism>
<comment type="caution">
    <text evidence="1">The sequence shown here is derived from an EMBL/GenBank/DDBJ whole genome shotgun (WGS) entry which is preliminary data.</text>
</comment>
<evidence type="ECO:0000313" key="2">
    <source>
        <dbReference type="Proteomes" id="UP001163603"/>
    </source>
</evidence>
<proteinExistence type="predicted"/>
<sequence length="189" mass="21360">MQQGLSKAVAARTMKKSDHFIDHLISRLHSAHKSRYLNFPTATIEEKPALPVCRSHSSLDYKKPEAVSHVSAPSLAADQCPQLRYLVELGMDLEQIKLATLRYPSFANYILERKIKPLVEFLLDLGVAKSEIPKILVRRPHLCGHSISGKMMPIMLYLKDMRVDKQWAKVIFLLPRTPQSQQAEGSGNC</sequence>
<reference evidence="2" key="1">
    <citation type="journal article" date="2023" name="G3 (Bethesda)">
        <title>Genome assembly and association tests identify interacting loci associated with vigor, precocity, and sex in interspecific pistachio rootstocks.</title>
        <authorList>
            <person name="Palmer W."/>
            <person name="Jacygrad E."/>
            <person name="Sagayaradj S."/>
            <person name="Cavanaugh K."/>
            <person name="Han R."/>
            <person name="Bertier L."/>
            <person name="Beede B."/>
            <person name="Kafkas S."/>
            <person name="Golino D."/>
            <person name="Preece J."/>
            <person name="Michelmore R."/>
        </authorList>
    </citation>
    <scope>NUCLEOTIDE SEQUENCE [LARGE SCALE GENOMIC DNA]</scope>
</reference>
<keyword evidence="2" id="KW-1185">Reference proteome</keyword>
<name>A0ACC0YPT2_9ROSI</name>